<proteinExistence type="inferred from homology"/>
<feature type="domain" description="PucR C-terminal helix-turn-helix" evidence="3">
    <location>
        <begin position="489"/>
        <end position="547"/>
    </location>
</feature>
<feature type="domain" description="CdaR GGDEF-like" evidence="4">
    <location>
        <begin position="297"/>
        <end position="436"/>
    </location>
</feature>
<comment type="similarity">
    <text evidence="1">Belongs to the CdaR family.</text>
</comment>
<name>F7NDI1_9FIRM</name>
<evidence type="ECO:0000259" key="4">
    <source>
        <dbReference type="Pfam" id="PF17853"/>
    </source>
</evidence>
<comment type="caution">
    <text evidence="5">The sequence shown here is derived from an EMBL/GenBank/DDBJ whole genome shotgun (WGS) entry which is preliminary data.</text>
</comment>
<dbReference type="AlphaFoldDB" id="F7NDI1"/>
<dbReference type="Gene3D" id="1.10.10.2840">
    <property type="entry name" value="PucR C-terminal helix-turn-helix domain"/>
    <property type="match status" value="1"/>
</dbReference>
<dbReference type="InterPro" id="IPR025736">
    <property type="entry name" value="PucR_C-HTH_dom"/>
</dbReference>
<dbReference type="eggNOG" id="COG2508">
    <property type="taxonomic scope" value="Bacteria"/>
</dbReference>
<dbReference type="OrthoDB" id="9792148at2"/>
<evidence type="ECO:0000313" key="6">
    <source>
        <dbReference type="Proteomes" id="UP000003240"/>
    </source>
</evidence>
<keyword evidence="6" id="KW-1185">Reference proteome</keyword>
<evidence type="ECO:0000256" key="1">
    <source>
        <dbReference type="ARBA" id="ARBA00006754"/>
    </source>
</evidence>
<dbReference type="Pfam" id="PF17853">
    <property type="entry name" value="GGDEF_2"/>
    <property type="match status" value="1"/>
</dbReference>
<gene>
    <name evidence="5" type="ORF">ALO_00440</name>
</gene>
<dbReference type="InterPro" id="IPR012914">
    <property type="entry name" value="PucR_dom"/>
</dbReference>
<protein>
    <submittedName>
        <fullName evidence="5">PucR family transcriptional regulator</fullName>
    </submittedName>
</protein>
<accession>F7NDI1</accession>
<dbReference type="STRING" id="1009370.ALO_00440"/>
<dbReference type="PANTHER" id="PTHR33744">
    <property type="entry name" value="CARBOHYDRATE DIACID REGULATOR"/>
    <property type="match status" value="1"/>
</dbReference>
<evidence type="ECO:0000259" key="2">
    <source>
        <dbReference type="Pfam" id="PF07905"/>
    </source>
</evidence>
<evidence type="ECO:0000313" key="5">
    <source>
        <dbReference type="EMBL" id="EGO65843.1"/>
    </source>
</evidence>
<dbReference type="Pfam" id="PF13556">
    <property type="entry name" value="HTH_30"/>
    <property type="match status" value="1"/>
</dbReference>
<dbReference type="InterPro" id="IPR042070">
    <property type="entry name" value="PucR_C-HTH_sf"/>
</dbReference>
<dbReference type="Pfam" id="PF07905">
    <property type="entry name" value="PucR"/>
    <property type="match status" value="1"/>
</dbReference>
<dbReference type="InterPro" id="IPR041522">
    <property type="entry name" value="CdaR_GGDEF"/>
</dbReference>
<sequence length="554" mass="63383">MNKDIGLSLKEVLELLPFAQSKPVAGHGGLDKVVRSVNIMEVPDILAWTKPGELLLTTAYSIRDNLPAQQNLVPELASKGLVGLAIKPGRYIERIPIVMMDQADQLQFPLIELSAEVAFPDLINAVLTATLDKQNDYLSRSLNSHRLFMDIVSFGGDLADMARSLAQIIENTVLIYDAKHQRLVGETVNWPIEDIQLLWRCEDKDRVELPVQSRTYLTELPDFTFRIMELPVASGHEVYGKVVVAETNRPLTGQDILIIERLATVAALEIANRHAIMQIERRYANEFLDQLLFSSLDDDLRNRARFFGWDLCKPYVAILFQYENAVWQGMEIDNEIEKKRNEINNRIYLEVAQRCRGHNCTAIPGTKSNVVVLLLEVVSKESKQAYREIRKAVESLRQVVTPLVKEGWITIGTGRYYPEPGGYQKSYQEAVKALKIGKETGCSGQNVYFQDLGIYRLFALIEKKNELEEFLEENILPLMRYDAEKNSDLLLTLEMFFHYHGNAKKVSEKLFTHYNTILYRLDRIQEITGMNLDDPEDRLNLQVALRIRKLIQRG</sequence>
<reference evidence="5 6" key="1">
    <citation type="journal article" date="2011" name="EMBO J.">
        <title>Structural diversity of bacterial flagellar motors.</title>
        <authorList>
            <person name="Chen S."/>
            <person name="Beeby M."/>
            <person name="Murphy G.E."/>
            <person name="Leadbetter J.R."/>
            <person name="Hendrixson D.R."/>
            <person name="Briegel A."/>
            <person name="Li Z."/>
            <person name="Shi J."/>
            <person name="Tocheva E.I."/>
            <person name="Muller A."/>
            <person name="Dobro M.J."/>
            <person name="Jensen G.J."/>
        </authorList>
    </citation>
    <scope>NUCLEOTIDE SEQUENCE [LARGE SCALE GENOMIC DNA]</scope>
    <source>
        <strain evidence="5 6">DSM 6540</strain>
    </source>
</reference>
<dbReference type="Proteomes" id="UP000003240">
    <property type="component" value="Unassembled WGS sequence"/>
</dbReference>
<dbReference type="InterPro" id="IPR051448">
    <property type="entry name" value="CdaR-like_regulators"/>
</dbReference>
<dbReference type="EMBL" id="AFGF01000007">
    <property type="protein sequence ID" value="EGO65843.1"/>
    <property type="molecule type" value="Genomic_DNA"/>
</dbReference>
<organism evidence="5 6">
    <name type="scientific">Acetonema longum DSM 6540</name>
    <dbReference type="NCBI Taxonomy" id="1009370"/>
    <lineage>
        <taxon>Bacteria</taxon>
        <taxon>Bacillati</taxon>
        <taxon>Bacillota</taxon>
        <taxon>Negativicutes</taxon>
        <taxon>Acetonemataceae</taxon>
        <taxon>Acetonema</taxon>
    </lineage>
</organism>
<evidence type="ECO:0000259" key="3">
    <source>
        <dbReference type="Pfam" id="PF13556"/>
    </source>
</evidence>
<dbReference type="PANTHER" id="PTHR33744:SF1">
    <property type="entry name" value="DNA-BINDING TRANSCRIPTIONAL ACTIVATOR ADER"/>
    <property type="match status" value="1"/>
</dbReference>
<feature type="domain" description="Purine catabolism PurC-like" evidence="2">
    <location>
        <begin position="11"/>
        <end position="129"/>
    </location>
</feature>
<dbReference type="RefSeq" id="WP_004573002.1">
    <property type="nucleotide sequence ID" value="NZ_AFGF01000007.1"/>
</dbReference>